<protein>
    <recommendedName>
        <fullName evidence="3">histidine kinase</fullName>
        <ecNumber evidence="3">2.7.13.3</ecNumber>
    </recommendedName>
</protein>
<evidence type="ECO:0000256" key="1">
    <source>
        <dbReference type="ARBA" id="ARBA00000085"/>
    </source>
</evidence>
<evidence type="ECO:0000256" key="7">
    <source>
        <dbReference type="ARBA" id="ARBA00022777"/>
    </source>
</evidence>
<evidence type="ECO:0000256" key="5">
    <source>
        <dbReference type="ARBA" id="ARBA00022679"/>
    </source>
</evidence>
<dbReference type="InterPro" id="IPR036890">
    <property type="entry name" value="HATPase_C_sf"/>
</dbReference>
<dbReference type="CDD" id="cd06225">
    <property type="entry name" value="HAMP"/>
    <property type="match status" value="1"/>
</dbReference>
<dbReference type="Pfam" id="PF02518">
    <property type="entry name" value="HATPase_c"/>
    <property type="match status" value="1"/>
</dbReference>
<evidence type="ECO:0000256" key="2">
    <source>
        <dbReference type="ARBA" id="ARBA00004370"/>
    </source>
</evidence>
<keyword evidence="15" id="KW-1185">Reference proteome</keyword>
<dbReference type="InterPro" id="IPR036097">
    <property type="entry name" value="HisK_dim/P_sf"/>
</dbReference>
<evidence type="ECO:0000256" key="11">
    <source>
        <dbReference type="SAM" id="Phobius"/>
    </source>
</evidence>
<keyword evidence="7" id="KW-0418">Kinase</keyword>
<dbReference type="SMART" id="SM00387">
    <property type="entry name" value="HATPase_c"/>
    <property type="match status" value="1"/>
</dbReference>
<feature type="transmembrane region" description="Helical" evidence="11">
    <location>
        <begin position="170"/>
        <end position="194"/>
    </location>
</feature>
<comment type="subcellular location">
    <subcellularLocation>
        <location evidence="2">Membrane</location>
    </subcellularLocation>
</comment>
<organism evidence="14 15">
    <name type="scientific">Microbulbifer epialgicus</name>
    <dbReference type="NCBI Taxonomy" id="393907"/>
    <lineage>
        <taxon>Bacteria</taxon>
        <taxon>Pseudomonadati</taxon>
        <taxon>Pseudomonadota</taxon>
        <taxon>Gammaproteobacteria</taxon>
        <taxon>Cellvibrionales</taxon>
        <taxon>Microbulbiferaceae</taxon>
        <taxon>Microbulbifer</taxon>
    </lineage>
</organism>
<keyword evidence="8 11" id="KW-1133">Transmembrane helix</keyword>
<dbReference type="InterPro" id="IPR005467">
    <property type="entry name" value="His_kinase_dom"/>
</dbReference>
<name>A0ABV4P583_9GAMM</name>
<evidence type="ECO:0000256" key="3">
    <source>
        <dbReference type="ARBA" id="ARBA00012438"/>
    </source>
</evidence>
<dbReference type="SUPFAM" id="SSF158472">
    <property type="entry name" value="HAMP domain-like"/>
    <property type="match status" value="1"/>
</dbReference>
<reference evidence="14 15" key="1">
    <citation type="submission" date="2024-08" db="EMBL/GenBank/DDBJ databases">
        <authorList>
            <person name="Ishaq N."/>
        </authorList>
    </citation>
    <scope>NUCLEOTIDE SEQUENCE [LARGE SCALE GENOMIC DNA]</scope>
    <source>
        <strain evidence="14 15">DSM 18651</strain>
    </source>
</reference>
<dbReference type="InterPro" id="IPR003660">
    <property type="entry name" value="HAMP_dom"/>
</dbReference>
<evidence type="ECO:0000256" key="8">
    <source>
        <dbReference type="ARBA" id="ARBA00022989"/>
    </source>
</evidence>
<keyword evidence="6 11" id="KW-0812">Transmembrane</keyword>
<evidence type="ECO:0000256" key="6">
    <source>
        <dbReference type="ARBA" id="ARBA00022692"/>
    </source>
</evidence>
<dbReference type="GO" id="GO:0005524">
    <property type="term" value="F:ATP binding"/>
    <property type="evidence" value="ECO:0007669"/>
    <property type="project" value="UniProtKB-KW"/>
</dbReference>
<dbReference type="EMBL" id="JBGMEK010000104">
    <property type="protein sequence ID" value="MFA0813533.1"/>
    <property type="molecule type" value="Genomic_DNA"/>
</dbReference>
<evidence type="ECO:0000259" key="13">
    <source>
        <dbReference type="PROSITE" id="PS50885"/>
    </source>
</evidence>
<gene>
    <name evidence="14" type="ORF">ACCI49_21820</name>
</gene>
<accession>A0ABV4P583</accession>
<dbReference type="PRINTS" id="PR00344">
    <property type="entry name" value="BCTRLSENSOR"/>
</dbReference>
<dbReference type="Gene3D" id="3.30.565.10">
    <property type="entry name" value="Histidine kinase-like ATPase, C-terminal domain"/>
    <property type="match status" value="1"/>
</dbReference>
<dbReference type="InterPro" id="IPR050428">
    <property type="entry name" value="TCS_sensor_his_kinase"/>
</dbReference>
<keyword evidence="9" id="KW-0902">Two-component regulatory system</keyword>
<dbReference type="PANTHER" id="PTHR45436">
    <property type="entry name" value="SENSOR HISTIDINE KINASE YKOH"/>
    <property type="match status" value="1"/>
</dbReference>
<evidence type="ECO:0000256" key="9">
    <source>
        <dbReference type="ARBA" id="ARBA00023012"/>
    </source>
</evidence>
<comment type="caution">
    <text evidence="14">The sequence shown here is derived from an EMBL/GenBank/DDBJ whole genome shotgun (WGS) entry which is preliminary data.</text>
</comment>
<dbReference type="Gene3D" id="1.10.287.130">
    <property type="match status" value="1"/>
</dbReference>
<proteinExistence type="predicted"/>
<evidence type="ECO:0000256" key="4">
    <source>
        <dbReference type="ARBA" id="ARBA00022553"/>
    </source>
</evidence>
<feature type="domain" description="Histidine kinase" evidence="12">
    <location>
        <begin position="250"/>
        <end position="463"/>
    </location>
</feature>
<dbReference type="CDD" id="cd00082">
    <property type="entry name" value="HisKA"/>
    <property type="match status" value="1"/>
</dbReference>
<dbReference type="Pfam" id="PF00672">
    <property type="entry name" value="HAMP"/>
    <property type="match status" value="1"/>
</dbReference>
<dbReference type="InterPro" id="IPR003661">
    <property type="entry name" value="HisK_dim/P_dom"/>
</dbReference>
<dbReference type="Pfam" id="PF00512">
    <property type="entry name" value="HisKA"/>
    <property type="match status" value="1"/>
</dbReference>
<keyword evidence="5" id="KW-0808">Transferase</keyword>
<dbReference type="SUPFAM" id="SSF47384">
    <property type="entry name" value="Homodimeric domain of signal transducing histidine kinase"/>
    <property type="match status" value="1"/>
</dbReference>
<keyword evidence="4" id="KW-0597">Phosphoprotein</keyword>
<dbReference type="EC" id="2.7.13.3" evidence="3"/>
<dbReference type="Proteomes" id="UP001569428">
    <property type="component" value="Unassembled WGS sequence"/>
</dbReference>
<keyword evidence="14" id="KW-0067">ATP-binding</keyword>
<sequence>MKLTSKIALLVAVSTLALLGSYYLLSLISTNNAIVDFQERSSVVIGDALLDNKLVLSEIRQHPPLQNAEELLSFLNRQYSNQFFAVFNGQKLIADNFDRAALKLKSTSLASGVQLTLTDQNGHKSVIHFKNPGLNVDVNTGPLTLYWLPETLVDQGKKQDRLKEQLNNDFTLTLLALSLVAIVLSWLGAWYFLLPLKVLKANFKQLEQGMLDTRMPVARLDEVGEIIHSFNHLAAWLQDMNQQYKHMSSDLAHELRTPLTGIQSRIEAMQDGIVPSDRIQLGYLLSDLEAIKRIVEDLNLLSLTEARQLKIHPQWIALADVVVEIHSNYKERARAENMEMPLEILDRREASVDVSRLRQILINLLDNGFKYAAEGGYLGVSVAPESEWTTVRITDQGPGLSKNQQHKIFERFYRQDPARSDKKSLGLGLAISRQLAELMAGSLEVSSNTDRGCTFILRFRTQP</sequence>
<dbReference type="InterPro" id="IPR003594">
    <property type="entry name" value="HATPase_dom"/>
</dbReference>
<comment type="catalytic activity">
    <reaction evidence="1">
        <text>ATP + protein L-histidine = ADP + protein N-phospho-L-histidine.</text>
        <dbReference type="EC" id="2.7.13.3"/>
    </reaction>
</comment>
<dbReference type="PROSITE" id="PS50109">
    <property type="entry name" value="HIS_KIN"/>
    <property type="match status" value="1"/>
</dbReference>
<dbReference type="CDD" id="cd00075">
    <property type="entry name" value="HATPase"/>
    <property type="match status" value="1"/>
</dbReference>
<dbReference type="SUPFAM" id="SSF55874">
    <property type="entry name" value="ATPase domain of HSP90 chaperone/DNA topoisomerase II/histidine kinase"/>
    <property type="match status" value="1"/>
</dbReference>
<evidence type="ECO:0000256" key="10">
    <source>
        <dbReference type="ARBA" id="ARBA00023136"/>
    </source>
</evidence>
<dbReference type="SMART" id="SM00304">
    <property type="entry name" value="HAMP"/>
    <property type="match status" value="1"/>
</dbReference>
<dbReference type="Gene3D" id="6.10.340.10">
    <property type="match status" value="1"/>
</dbReference>
<keyword evidence="14" id="KW-0547">Nucleotide-binding</keyword>
<dbReference type="PANTHER" id="PTHR45436:SF5">
    <property type="entry name" value="SENSOR HISTIDINE KINASE TRCS"/>
    <property type="match status" value="1"/>
</dbReference>
<evidence type="ECO:0000313" key="15">
    <source>
        <dbReference type="Proteomes" id="UP001569428"/>
    </source>
</evidence>
<feature type="domain" description="HAMP" evidence="13">
    <location>
        <begin position="190"/>
        <end position="242"/>
    </location>
</feature>
<dbReference type="InterPro" id="IPR004358">
    <property type="entry name" value="Sig_transdc_His_kin-like_C"/>
</dbReference>
<dbReference type="PROSITE" id="PS50885">
    <property type="entry name" value="HAMP"/>
    <property type="match status" value="1"/>
</dbReference>
<dbReference type="RefSeq" id="WP_371841349.1">
    <property type="nucleotide sequence ID" value="NZ_JBGMEK010000104.1"/>
</dbReference>
<keyword evidence="10 11" id="KW-0472">Membrane</keyword>
<evidence type="ECO:0000259" key="12">
    <source>
        <dbReference type="PROSITE" id="PS50109"/>
    </source>
</evidence>
<dbReference type="SMART" id="SM00388">
    <property type="entry name" value="HisKA"/>
    <property type="match status" value="1"/>
</dbReference>
<evidence type="ECO:0000313" key="14">
    <source>
        <dbReference type="EMBL" id="MFA0813533.1"/>
    </source>
</evidence>